<dbReference type="SMART" id="SM00487">
    <property type="entry name" value="DEXDc"/>
    <property type="match status" value="1"/>
</dbReference>
<dbReference type="CDD" id="cd18787">
    <property type="entry name" value="SF2_C_DEAD"/>
    <property type="match status" value="1"/>
</dbReference>
<evidence type="ECO:0000256" key="12">
    <source>
        <dbReference type="SAM" id="MobiDB-lite"/>
    </source>
</evidence>
<dbReference type="InterPro" id="IPR012677">
    <property type="entry name" value="Nucleotide-bd_a/b_plait_sf"/>
</dbReference>
<evidence type="ECO:0000256" key="11">
    <source>
        <dbReference type="RuleBase" id="RU000492"/>
    </source>
</evidence>
<dbReference type="InterPro" id="IPR000629">
    <property type="entry name" value="RNA-helicase_DEAD-box_CS"/>
</dbReference>
<dbReference type="EMBL" id="AMRI01000003">
    <property type="protein sequence ID" value="EKE77125.1"/>
    <property type="molecule type" value="Genomic_DNA"/>
</dbReference>
<dbReference type="GO" id="GO:0005840">
    <property type="term" value="C:ribosome"/>
    <property type="evidence" value="ECO:0007669"/>
    <property type="project" value="TreeGrafter"/>
</dbReference>
<evidence type="ECO:0000259" key="15">
    <source>
        <dbReference type="PROSITE" id="PS51195"/>
    </source>
</evidence>
<dbReference type="SUPFAM" id="SSF52540">
    <property type="entry name" value="P-loop containing nucleoside triphosphate hydrolases"/>
    <property type="match status" value="1"/>
</dbReference>
<keyword evidence="2" id="KW-0963">Cytoplasm</keyword>
<dbReference type="GO" id="GO:0016787">
    <property type="term" value="F:hydrolase activity"/>
    <property type="evidence" value="ECO:0007669"/>
    <property type="project" value="UniProtKB-KW"/>
</dbReference>
<evidence type="ECO:0000256" key="8">
    <source>
        <dbReference type="ARBA" id="ARBA00047984"/>
    </source>
</evidence>
<evidence type="ECO:0000256" key="5">
    <source>
        <dbReference type="ARBA" id="ARBA00022806"/>
    </source>
</evidence>
<dbReference type="eggNOG" id="COG0513">
    <property type="taxonomic scope" value="Bacteria"/>
</dbReference>
<dbReference type="InterPro" id="IPR011545">
    <property type="entry name" value="DEAD/DEAH_box_helicase_dom"/>
</dbReference>
<evidence type="ECO:0000256" key="4">
    <source>
        <dbReference type="ARBA" id="ARBA00022801"/>
    </source>
</evidence>
<dbReference type="GO" id="GO:0033592">
    <property type="term" value="F:RNA strand annealing activity"/>
    <property type="evidence" value="ECO:0007669"/>
    <property type="project" value="TreeGrafter"/>
</dbReference>
<dbReference type="PROSITE" id="PS00039">
    <property type="entry name" value="DEAD_ATP_HELICASE"/>
    <property type="match status" value="1"/>
</dbReference>
<dbReference type="Proteomes" id="UP000006755">
    <property type="component" value="Unassembled WGS sequence"/>
</dbReference>
<name>K2KIR4_9GAMM</name>
<evidence type="ECO:0000256" key="3">
    <source>
        <dbReference type="ARBA" id="ARBA00022741"/>
    </source>
</evidence>
<keyword evidence="6 11" id="KW-0067">ATP-binding</keyword>
<feature type="domain" description="DEAD-box RNA helicase Q" evidence="15">
    <location>
        <begin position="3"/>
        <end position="31"/>
    </location>
</feature>
<dbReference type="Gene3D" id="3.30.70.330">
    <property type="match status" value="1"/>
</dbReference>
<accession>K2KIR4</accession>
<dbReference type="GO" id="GO:0009409">
    <property type="term" value="P:response to cold"/>
    <property type="evidence" value="ECO:0007669"/>
    <property type="project" value="TreeGrafter"/>
</dbReference>
<comment type="catalytic activity">
    <reaction evidence="8">
        <text>ATP + H2O = ADP + phosphate + H(+)</text>
        <dbReference type="Rhea" id="RHEA:13065"/>
        <dbReference type="ChEBI" id="CHEBI:15377"/>
        <dbReference type="ChEBI" id="CHEBI:15378"/>
        <dbReference type="ChEBI" id="CHEBI:30616"/>
        <dbReference type="ChEBI" id="CHEBI:43474"/>
        <dbReference type="ChEBI" id="CHEBI:456216"/>
        <dbReference type="EC" id="3.6.4.13"/>
    </reaction>
</comment>
<dbReference type="Gene3D" id="3.40.50.300">
    <property type="entry name" value="P-loop containing nucleotide triphosphate hydrolases"/>
    <property type="match status" value="2"/>
</dbReference>
<dbReference type="Pfam" id="PF03880">
    <property type="entry name" value="DbpA"/>
    <property type="match status" value="1"/>
</dbReference>
<evidence type="ECO:0000259" key="14">
    <source>
        <dbReference type="PROSITE" id="PS51194"/>
    </source>
</evidence>
<feature type="domain" description="Helicase C-terminal" evidence="14">
    <location>
        <begin position="216"/>
        <end position="376"/>
    </location>
</feature>
<dbReference type="InterPro" id="IPR034415">
    <property type="entry name" value="CsdA_RRM"/>
</dbReference>
<dbReference type="CDD" id="cd00268">
    <property type="entry name" value="DEADc"/>
    <property type="match status" value="1"/>
</dbReference>
<dbReference type="PANTHER" id="PTHR47963:SF8">
    <property type="entry name" value="ATP-DEPENDENT RNA HELICASE DEAD"/>
    <property type="match status" value="1"/>
</dbReference>
<evidence type="ECO:0000256" key="10">
    <source>
        <dbReference type="PROSITE-ProRule" id="PRU00552"/>
    </source>
</evidence>
<feature type="domain" description="Helicase ATP-binding" evidence="13">
    <location>
        <begin position="34"/>
        <end position="205"/>
    </location>
</feature>
<dbReference type="CDD" id="cd12499">
    <property type="entry name" value="RRM_EcCsdA_like"/>
    <property type="match status" value="1"/>
</dbReference>
<dbReference type="PROSITE" id="PS51194">
    <property type="entry name" value="HELICASE_CTER"/>
    <property type="match status" value="1"/>
</dbReference>
<dbReference type="PROSITE" id="PS51195">
    <property type="entry name" value="Q_MOTIF"/>
    <property type="match status" value="1"/>
</dbReference>
<keyword evidence="5 11" id="KW-0347">Helicase</keyword>
<dbReference type="InterPro" id="IPR050547">
    <property type="entry name" value="DEAD_box_RNA_helicases"/>
</dbReference>
<evidence type="ECO:0000256" key="9">
    <source>
        <dbReference type="ARBA" id="ARBA00074363"/>
    </source>
</evidence>
<dbReference type="PATRIC" id="fig|745411.4.peg.574"/>
<keyword evidence="4 11" id="KW-0378">Hydrolase</keyword>
<dbReference type="InterPro" id="IPR005580">
    <property type="entry name" value="DbpA/CsdA_RNA-bd_dom"/>
</dbReference>
<sequence>MTATFTELSLPQPIMQALDDLGFVTPSPIQASCIPLLLEGRDVLGIAQTGTGKTAAFGLPLLAGIDTRQGVPQLLVLAPTRELAQQVAAALVDFGRHMTGLKVVTLYGGSPFGPQRNDLRRGAQVVVATPGRMIDHLDRGSLTLDTIQAVVLDEADEMLRMGFIEDVERILGETPDDRQTALFSATLPPMIRNLVAKFMGDYQEVKVSAPAQTVDRITQKGIMVFEEHKPAVLTRVLEAEEFDAAIIFARTKDATVTLAEHLNQNGFKATAMNGDLGQKEREAAVEALKDGRLDIVVATDVAARGLDVERIGLVVNYDIPREPDAYVHRIGRTGRAGRTGTAVLLYTPRERFLLGRIEKVTRQKVDAMELPGSDAIFERRLGKLKENLAAADRDERLALVARLGEELELSPAELAASLLAVLENHLPLAVGADPKMPSDRGPRDDRPRREFDRDRRGNDRGERRFDRGERSGERRFDRNERSGERSGERRFDRNDERPRRDRAERPERNNADMEAYRLDVGRSHGATPRHIVGAIANEAKISSKYIGQIKIHDEHSVVMLPKGMPKDIERQFQRVFICSRPMKLRLDSNNG</sequence>
<dbReference type="OrthoDB" id="9805696at2"/>
<evidence type="ECO:0000313" key="17">
    <source>
        <dbReference type="Proteomes" id="UP000006755"/>
    </source>
</evidence>
<evidence type="ECO:0000259" key="13">
    <source>
        <dbReference type="PROSITE" id="PS51192"/>
    </source>
</evidence>
<dbReference type="RefSeq" id="WP_008482800.1">
    <property type="nucleotide sequence ID" value="NZ_AMRI01000003.1"/>
</dbReference>
<dbReference type="InterPro" id="IPR044742">
    <property type="entry name" value="DEAD/DEAH_RhlB"/>
</dbReference>
<dbReference type="Pfam" id="PF00270">
    <property type="entry name" value="DEAD"/>
    <property type="match status" value="1"/>
</dbReference>
<reference evidence="16 17" key="1">
    <citation type="journal article" date="2012" name="J. Bacteriol.">
        <title>Genome Sequence of Gallaecimonas xiamenensis Type Strain 3-C-1.</title>
        <authorList>
            <person name="Lai Q."/>
            <person name="Wang L."/>
            <person name="Wang W."/>
            <person name="Shao Z."/>
        </authorList>
    </citation>
    <scope>NUCLEOTIDE SEQUENCE [LARGE SCALE GENOMIC DNA]</scope>
    <source>
        <strain evidence="16 17">3-C-1</strain>
    </source>
</reference>
<dbReference type="FunFam" id="3.40.50.300:FF:000108">
    <property type="entry name" value="ATP-dependent RNA helicase RhlE"/>
    <property type="match status" value="1"/>
</dbReference>
<dbReference type="InterPro" id="IPR027417">
    <property type="entry name" value="P-loop_NTPase"/>
</dbReference>
<proteinExistence type="inferred from homology"/>
<dbReference type="GO" id="GO:0005829">
    <property type="term" value="C:cytosol"/>
    <property type="evidence" value="ECO:0007669"/>
    <property type="project" value="TreeGrafter"/>
</dbReference>
<evidence type="ECO:0000256" key="7">
    <source>
        <dbReference type="ARBA" id="ARBA00038437"/>
    </source>
</evidence>
<dbReference type="GO" id="GO:0005524">
    <property type="term" value="F:ATP binding"/>
    <property type="evidence" value="ECO:0007669"/>
    <property type="project" value="UniProtKB-KW"/>
</dbReference>
<dbReference type="STRING" id="745411.B3C1_02930"/>
<dbReference type="EC" id="3.6.4.13" evidence="1"/>
<dbReference type="Pfam" id="PF00271">
    <property type="entry name" value="Helicase_C"/>
    <property type="match status" value="1"/>
</dbReference>
<keyword evidence="17" id="KW-1185">Reference proteome</keyword>
<dbReference type="InterPro" id="IPR014014">
    <property type="entry name" value="RNA_helicase_DEAD_Q_motif"/>
</dbReference>
<feature type="compositionally biased region" description="Basic and acidic residues" evidence="12">
    <location>
        <begin position="436"/>
        <end position="513"/>
    </location>
</feature>
<organism evidence="16 17">
    <name type="scientific">Gallaecimonas xiamenensis 3-C-1</name>
    <dbReference type="NCBI Taxonomy" id="745411"/>
    <lineage>
        <taxon>Bacteria</taxon>
        <taxon>Pseudomonadati</taxon>
        <taxon>Pseudomonadota</taxon>
        <taxon>Gammaproteobacteria</taxon>
        <taxon>Enterobacterales</taxon>
        <taxon>Gallaecimonadaceae</taxon>
        <taxon>Gallaecimonas</taxon>
    </lineage>
</organism>
<protein>
    <recommendedName>
        <fullName evidence="9">DEAD-box ATP-dependent RNA helicase RhpA</fullName>
        <ecNumber evidence="1">3.6.4.13</ecNumber>
    </recommendedName>
</protein>
<evidence type="ECO:0000256" key="2">
    <source>
        <dbReference type="ARBA" id="ARBA00022490"/>
    </source>
</evidence>
<comment type="caution">
    <text evidence="16">The sequence shown here is derived from an EMBL/GenBank/DDBJ whole genome shotgun (WGS) entry which is preliminary data.</text>
</comment>
<evidence type="ECO:0000313" key="16">
    <source>
        <dbReference type="EMBL" id="EKE77125.1"/>
    </source>
</evidence>
<feature type="region of interest" description="Disordered" evidence="12">
    <location>
        <begin position="430"/>
        <end position="513"/>
    </location>
</feature>
<feature type="short sequence motif" description="Q motif" evidence="10">
    <location>
        <begin position="3"/>
        <end position="31"/>
    </location>
</feature>
<evidence type="ECO:0000256" key="1">
    <source>
        <dbReference type="ARBA" id="ARBA00012552"/>
    </source>
</evidence>
<comment type="similarity">
    <text evidence="7 11">Belongs to the DEAD box helicase family.</text>
</comment>
<dbReference type="InterPro" id="IPR001650">
    <property type="entry name" value="Helicase_C-like"/>
</dbReference>
<dbReference type="InterPro" id="IPR014001">
    <property type="entry name" value="Helicase_ATP-bd"/>
</dbReference>
<gene>
    <name evidence="16" type="ORF">B3C1_02930</name>
</gene>
<dbReference type="PROSITE" id="PS51192">
    <property type="entry name" value="HELICASE_ATP_BIND_1"/>
    <property type="match status" value="1"/>
</dbReference>
<dbReference type="SMART" id="SM00490">
    <property type="entry name" value="HELICc"/>
    <property type="match status" value="1"/>
</dbReference>
<dbReference type="GO" id="GO:0003724">
    <property type="term" value="F:RNA helicase activity"/>
    <property type="evidence" value="ECO:0007669"/>
    <property type="project" value="UniProtKB-EC"/>
</dbReference>
<dbReference type="AlphaFoldDB" id="K2KIR4"/>
<evidence type="ECO:0000256" key="6">
    <source>
        <dbReference type="ARBA" id="ARBA00022840"/>
    </source>
</evidence>
<dbReference type="PANTHER" id="PTHR47963">
    <property type="entry name" value="DEAD-BOX ATP-DEPENDENT RNA HELICASE 47, MITOCHONDRIAL"/>
    <property type="match status" value="1"/>
</dbReference>
<keyword evidence="3 11" id="KW-0547">Nucleotide-binding</keyword>
<dbReference type="GO" id="GO:0042255">
    <property type="term" value="P:ribosome assembly"/>
    <property type="evidence" value="ECO:0007669"/>
    <property type="project" value="UniProtKB-ARBA"/>
</dbReference>